<dbReference type="AlphaFoldDB" id="A0A315ZZF8"/>
<keyword evidence="1" id="KW-1133">Transmembrane helix</keyword>
<evidence type="ECO:0000313" key="2">
    <source>
        <dbReference type="EMBL" id="PWJ49834.1"/>
    </source>
</evidence>
<feature type="transmembrane region" description="Helical" evidence="1">
    <location>
        <begin position="7"/>
        <end position="28"/>
    </location>
</feature>
<sequence>MDFKERIFYKVFGVVQLLVPLLGLLVFMHRLVLREVLHMEPPRGRLREGLEQLLMGQIFGKELLGVRHWEELLEG</sequence>
<keyword evidence="1" id="KW-0812">Transmembrane</keyword>
<dbReference type="EMBL" id="QGDT01000045">
    <property type="protein sequence ID" value="PWJ49834.1"/>
    <property type="molecule type" value="Genomic_DNA"/>
</dbReference>
<keyword evidence="1" id="KW-0472">Membrane</keyword>
<comment type="caution">
    <text evidence="2">The sequence shown here is derived from an EMBL/GenBank/DDBJ whole genome shotgun (WGS) entry which is preliminary data.</text>
</comment>
<gene>
    <name evidence="2" type="ORF">CLV98_1454</name>
</gene>
<accession>A0A315ZZF8</accession>
<reference evidence="2 3" key="1">
    <citation type="submission" date="2018-03" db="EMBL/GenBank/DDBJ databases">
        <title>Genomic Encyclopedia of Archaeal and Bacterial Type Strains, Phase II (KMG-II): from individual species to whole genera.</title>
        <authorList>
            <person name="Goeker M."/>
        </authorList>
    </citation>
    <scope>NUCLEOTIDE SEQUENCE [LARGE SCALE GENOMIC DNA]</scope>
    <source>
        <strain evidence="2 3">DSM 100346</strain>
    </source>
</reference>
<evidence type="ECO:0000313" key="3">
    <source>
        <dbReference type="Proteomes" id="UP000245880"/>
    </source>
</evidence>
<proteinExistence type="predicted"/>
<name>A0A315ZZF8_9BACT</name>
<evidence type="ECO:0000256" key="1">
    <source>
        <dbReference type="SAM" id="Phobius"/>
    </source>
</evidence>
<protein>
    <submittedName>
        <fullName evidence="2">Uncharacterized protein</fullName>
    </submittedName>
</protein>
<keyword evidence="3" id="KW-1185">Reference proteome</keyword>
<organism evidence="2 3">
    <name type="scientific">Dyadobacter jejuensis</name>
    <dbReference type="NCBI Taxonomy" id="1082580"/>
    <lineage>
        <taxon>Bacteria</taxon>
        <taxon>Pseudomonadati</taxon>
        <taxon>Bacteroidota</taxon>
        <taxon>Cytophagia</taxon>
        <taxon>Cytophagales</taxon>
        <taxon>Spirosomataceae</taxon>
        <taxon>Dyadobacter</taxon>
    </lineage>
</organism>
<dbReference type="Proteomes" id="UP000245880">
    <property type="component" value="Unassembled WGS sequence"/>
</dbReference>